<evidence type="ECO:0000313" key="9">
    <source>
        <dbReference type="EMBL" id="RHD56080.1"/>
    </source>
</evidence>
<feature type="domain" description="Protein kinase" evidence="8">
    <location>
        <begin position="41"/>
        <end position="306"/>
    </location>
</feature>
<proteinExistence type="predicted"/>
<protein>
    <recommendedName>
        <fullName evidence="1">non-specific serine/threonine protein kinase</fullName>
        <ecNumber evidence="1">2.7.11.1</ecNumber>
    </recommendedName>
</protein>
<evidence type="ECO:0000256" key="7">
    <source>
        <dbReference type="SAM" id="Phobius"/>
    </source>
</evidence>
<evidence type="ECO:0000256" key="5">
    <source>
        <dbReference type="ARBA" id="ARBA00022777"/>
    </source>
</evidence>
<keyword evidence="6" id="KW-0067">ATP-binding</keyword>
<dbReference type="GO" id="GO:0004674">
    <property type="term" value="F:protein serine/threonine kinase activity"/>
    <property type="evidence" value="ECO:0007669"/>
    <property type="project" value="UniProtKB-KW"/>
</dbReference>
<evidence type="ECO:0000256" key="3">
    <source>
        <dbReference type="ARBA" id="ARBA00022679"/>
    </source>
</evidence>
<evidence type="ECO:0000259" key="8">
    <source>
        <dbReference type="PROSITE" id="PS50011"/>
    </source>
</evidence>
<dbReference type="Proteomes" id="UP000286050">
    <property type="component" value="Unassembled WGS sequence"/>
</dbReference>
<dbReference type="InterPro" id="IPR011009">
    <property type="entry name" value="Kinase-like_dom_sf"/>
</dbReference>
<reference evidence="9 10" key="1">
    <citation type="submission" date="2018-08" db="EMBL/GenBank/DDBJ databases">
        <title>A genome reference for cultivated species of the human gut microbiota.</title>
        <authorList>
            <person name="Zou Y."/>
            <person name="Xue W."/>
            <person name="Luo G."/>
        </authorList>
    </citation>
    <scope>NUCLEOTIDE SEQUENCE [LARGE SCALE GENOMIC DNA]</scope>
    <source>
        <strain evidence="9 10">AM30-5LB</strain>
    </source>
</reference>
<dbReference type="Gene3D" id="1.10.510.10">
    <property type="entry name" value="Transferase(Phosphotransferase) domain 1"/>
    <property type="match status" value="1"/>
</dbReference>
<keyword evidence="2" id="KW-0723">Serine/threonine-protein kinase</keyword>
<keyword evidence="7" id="KW-0812">Transmembrane</keyword>
<evidence type="ECO:0000256" key="1">
    <source>
        <dbReference type="ARBA" id="ARBA00012513"/>
    </source>
</evidence>
<evidence type="ECO:0000256" key="2">
    <source>
        <dbReference type="ARBA" id="ARBA00022527"/>
    </source>
</evidence>
<evidence type="ECO:0000256" key="4">
    <source>
        <dbReference type="ARBA" id="ARBA00022741"/>
    </source>
</evidence>
<dbReference type="PROSITE" id="PS50011">
    <property type="entry name" value="PROTEIN_KINASE_DOM"/>
    <property type="match status" value="1"/>
</dbReference>
<dbReference type="EC" id="2.7.11.1" evidence="1"/>
<organism evidence="9 10">
    <name type="scientific">Collinsella intestinalis</name>
    <dbReference type="NCBI Taxonomy" id="147207"/>
    <lineage>
        <taxon>Bacteria</taxon>
        <taxon>Bacillati</taxon>
        <taxon>Actinomycetota</taxon>
        <taxon>Coriobacteriia</taxon>
        <taxon>Coriobacteriales</taxon>
        <taxon>Coriobacteriaceae</taxon>
        <taxon>Collinsella</taxon>
    </lineage>
</organism>
<keyword evidence="3" id="KW-0808">Transferase</keyword>
<feature type="transmembrane region" description="Helical" evidence="7">
    <location>
        <begin position="367"/>
        <end position="385"/>
    </location>
</feature>
<keyword evidence="7" id="KW-1133">Transmembrane helix</keyword>
<keyword evidence="7" id="KW-0472">Membrane</keyword>
<name>A0A414FX85_9ACTN</name>
<dbReference type="SMART" id="SM00220">
    <property type="entry name" value="S_TKc"/>
    <property type="match status" value="1"/>
</dbReference>
<keyword evidence="5" id="KW-0418">Kinase</keyword>
<accession>A0A414FX85</accession>
<dbReference type="Pfam" id="PF00069">
    <property type="entry name" value="Pkinase"/>
    <property type="match status" value="1"/>
</dbReference>
<dbReference type="InterPro" id="IPR000719">
    <property type="entry name" value="Prot_kinase_dom"/>
</dbReference>
<gene>
    <name evidence="9" type="ORF">DW787_05210</name>
</gene>
<feature type="transmembrane region" description="Helical" evidence="7">
    <location>
        <begin position="406"/>
        <end position="429"/>
    </location>
</feature>
<evidence type="ECO:0000313" key="10">
    <source>
        <dbReference type="Proteomes" id="UP000286050"/>
    </source>
</evidence>
<keyword evidence="4" id="KW-0547">Nucleotide-binding</keyword>
<dbReference type="InterPro" id="IPR008271">
    <property type="entry name" value="Ser/Thr_kinase_AS"/>
</dbReference>
<dbReference type="PROSITE" id="PS00108">
    <property type="entry name" value="PROTEIN_KINASE_ST"/>
    <property type="match status" value="1"/>
</dbReference>
<comment type="caution">
    <text evidence="9">The sequence shown here is derived from an EMBL/GenBank/DDBJ whole genome shotgun (WGS) entry which is preliminary data.</text>
</comment>
<evidence type="ECO:0000256" key="6">
    <source>
        <dbReference type="ARBA" id="ARBA00022840"/>
    </source>
</evidence>
<dbReference type="PANTHER" id="PTHR43289:SF6">
    <property type="entry name" value="SERINE_THREONINE-PROTEIN KINASE NEKL-3"/>
    <property type="match status" value="1"/>
</dbReference>
<feature type="transmembrane region" description="Helical" evidence="7">
    <location>
        <begin position="330"/>
        <end position="347"/>
    </location>
</feature>
<dbReference type="PANTHER" id="PTHR43289">
    <property type="entry name" value="MITOGEN-ACTIVATED PROTEIN KINASE KINASE KINASE 20-RELATED"/>
    <property type="match status" value="1"/>
</dbReference>
<dbReference type="AlphaFoldDB" id="A0A414FX85"/>
<dbReference type="GO" id="GO:0005524">
    <property type="term" value="F:ATP binding"/>
    <property type="evidence" value="ECO:0007669"/>
    <property type="project" value="UniProtKB-KW"/>
</dbReference>
<dbReference type="EMBL" id="QSJI01000003">
    <property type="protein sequence ID" value="RHD56080.1"/>
    <property type="molecule type" value="Genomic_DNA"/>
</dbReference>
<dbReference type="SUPFAM" id="SSF56112">
    <property type="entry name" value="Protein kinase-like (PK-like)"/>
    <property type="match status" value="1"/>
</dbReference>
<sequence length="430" mass="47141">MMQPMKKSDDISANNALSSGDETFQHELEAFLSQSAEATTWHAECVIKQSEFETTELVRGRPGEGVAGQYVRKVIDAASGAGSAYEELWRAQGRGAHLACVPRLVECTRSGNRLTVVMEHVDGCTVDELQRAIGAGEHLAMLVLPPLSRAVTELHTALPSPLIHRDLKPSNVIMHGGEAVVIDFGSARIWRPDASNDTTHFLTRCYAPPEQFGFGQTDERTDVYALGKILYFCLTGEQPPNTCGAAECREKGLCDAWAQVIGTACAFDPADRYASAEDFGAAIAVAVESSPVTSVRMKDGRRHAHLTAFVPAVLKSGNPLALVPSWAGRIWNVAILTMLAMMLWMSIDTIFNPMPKDVGRSIEYLFAQNILCVDPLLVIGAYLLMDRRRLRAKYPKFARWGILRETIYGVIAMVVVLFSSAFFAVMMGWA</sequence>